<dbReference type="GO" id="GO:0016787">
    <property type="term" value="F:hydrolase activity"/>
    <property type="evidence" value="ECO:0007669"/>
    <property type="project" value="UniProtKB-KW"/>
</dbReference>
<evidence type="ECO:0000313" key="2">
    <source>
        <dbReference type="Proteomes" id="UP000237105"/>
    </source>
</evidence>
<dbReference type="AlphaFoldDB" id="A0A2P5A6T6"/>
<keyword evidence="1" id="KW-0378">Hydrolase</keyword>
<accession>A0A2P5A6T6</accession>
<name>A0A2P5A6T6_PARAD</name>
<reference evidence="2" key="1">
    <citation type="submission" date="2016-06" db="EMBL/GenBank/DDBJ databases">
        <title>Parallel loss of symbiosis genes in relatives of nitrogen-fixing non-legume Parasponia.</title>
        <authorList>
            <person name="Van Velzen R."/>
            <person name="Holmer R."/>
            <person name="Bu F."/>
            <person name="Rutten L."/>
            <person name="Van Zeijl A."/>
            <person name="Liu W."/>
            <person name="Santuari L."/>
            <person name="Cao Q."/>
            <person name="Sharma T."/>
            <person name="Shen D."/>
            <person name="Roswanjaya Y."/>
            <person name="Wardhani T."/>
            <person name="Kalhor M.S."/>
            <person name="Jansen J."/>
            <person name="Van den Hoogen J."/>
            <person name="Gungor B."/>
            <person name="Hartog M."/>
            <person name="Hontelez J."/>
            <person name="Verver J."/>
            <person name="Yang W.-C."/>
            <person name="Schijlen E."/>
            <person name="Repin R."/>
            <person name="Schilthuizen M."/>
            <person name="Schranz E."/>
            <person name="Heidstra R."/>
            <person name="Miyata K."/>
            <person name="Fedorova E."/>
            <person name="Kohlen W."/>
            <person name="Bisseling T."/>
            <person name="Smit S."/>
            <person name="Geurts R."/>
        </authorList>
    </citation>
    <scope>NUCLEOTIDE SEQUENCE [LARGE SCALE GENOMIC DNA]</scope>
    <source>
        <strain evidence="2">cv. WU1-14</strain>
    </source>
</reference>
<protein>
    <submittedName>
        <fullName evidence="1">Nucleophile aminohydrolase, N-terminal</fullName>
    </submittedName>
</protein>
<dbReference type="STRING" id="3476.A0A2P5A6T6"/>
<dbReference type="Gene3D" id="3.60.20.10">
    <property type="entry name" value="Glutamine Phosphoribosylpyrophosphate, subunit 1, domain 1"/>
    <property type="match status" value="1"/>
</dbReference>
<evidence type="ECO:0000313" key="1">
    <source>
        <dbReference type="EMBL" id="PON32262.1"/>
    </source>
</evidence>
<dbReference type="Proteomes" id="UP000237105">
    <property type="component" value="Unassembled WGS sequence"/>
</dbReference>
<organism evidence="1 2">
    <name type="scientific">Parasponia andersonii</name>
    <name type="common">Sponia andersonii</name>
    <dbReference type="NCBI Taxonomy" id="3476"/>
    <lineage>
        <taxon>Eukaryota</taxon>
        <taxon>Viridiplantae</taxon>
        <taxon>Streptophyta</taxon>
        <taxon>Embryophyta</taxon>
        <taxon>Tracheophyta</taxon>
        <taxon>Spermatophyta</taxon>
        <taxon>Magnoliopsida</taxon>
        <taxon>eudicotyledons</taxon>
        <taxon>Gunneridae</taxon>
        <taxon>Pentapetalae</taxon>
        <taxon>rosids</taxon>
        <taxon>fabids</taxon>
        <taxon>Rosales</taxon>
        <taxon>Cannabaceae</taxon>
        <taxon>Parasponia</taxon>
    </lineage>
</organism>
<dbReference type="EMBL" id="JXTB01000841">
    <property type="protein sequence ID" value="PON32262.1"/>
    <property type="molecule type" value="Genomic_DNA"/>
</dbReference>
<comment type="caution">
    <text evidence="1">The sequence shown here is derived from an EMBL/GenBank/DDBJ whole genome shotgun (WGS) entry which is preliminary data.</text>
</comment>
<sequence length="217" mass="24253">MECVFGPVGNGFAVVAADTSAVHSILVHKSNEDKIMLLDSHKLIAAIGESDIVFKILMALKSKLFSSLDMRCDGAIQWWFSRPLVILVTPLASVLVDPSMFVLCDPFDFFTVTIPLLLESHVPHNYCFQVFFKTKNSCLRISFQGDQSTETETPITLLQNNPQSTCNMYLLWFWVNNGVQFTEYIQKNMALYQFCNGIPLTAPAATNFIRGELAAAL</sequence>
<keyword evidence="2" id="KW-1185">Reference proteome</keyword>
<gene>
    <name evidence="1" type="ORF">PanWU01x14_362870</name>
</gene>
<dbReference type="SUPFAM" id="SSF56235">
    <property type="entry name" value="N-terminal nucleophile aminohydrolases (Ntn hydrolases)"/>
    <property type="match status" value="1"/>
</dbReference>
<dbReference type="InterPro" id="IPR029055">
    <property type="entry name" value="Ntn_hydrolases_N"/>
</dbReference>
<dbReference type="OrthoDB" id="268428at2759"/>
<proteinExistence type="predicted"/>